<dbReference type="STRING" id="390242.SAMN04488024_10895"/>
<sequence length="411" mass="47669">MERLTNKCSIYTRKTLIYCIILLVINACQNKPDKVEKNNIKQTAMGLTKDEINEIKQHIEYQKRLVSDGDEEDPEAPYELTAKDLNLASKVLLEGLKNNGFKPVTDEIFYQRINEIFGIENLKSKHYRIHSTTDYITLFGLQYKSYEDLLKGEMDFFSYNENYFLMRKEHLITDFQTLDDLIKINDDGTYKTTVDLHNVHRNKYIFNNDKASLAWLLNNEKHFLFTLLNDFGYDKDSKINKMVLDSLYKENTRVNPVIGQYIANLFFVKDCNNKLEIRKGLLKYVEENTSATDNRFIYALGYFIFTLYDGDSKDDSYKIFDEDPSKKFTAVEKAEIVANIANIENPAIEKYKSLESADVWNNAGSSLYNISVSHPEVIKIIEQHNYFGLPKMKAIIAKLQEEAPPTGADPE</sequence>
<reference evidence="2" key="1">
    <citation type="submission" date="2016-10" db="EMBL/GenBank/DDBJ databases">
        <authorList>
            <person name="Varghese N."/>
            <person name="Submissions S."/>
        </authorList>
    </citation>
    <scope>NUCLEOTIDE SEQUENCE [LARGE SCALE GENOMIC DNA]</scope>
    <source>
        <strain evidence="2">DSM 18609</strain>
    </source>
</reference>
<name>A0A1G6XYV4_9SPHI</name>
<organism evidence="1 2">
    <name type="scientific">Pedobacter soli</name>
    <dbReference type="NCBI Taxonomy" id="390242"/>
    <lineage>
        <taxon>Bacteria</taxon>
        <taxon>Pseudomonadati</taxon>
        <taxon>Bacteroidota</taxon>
        <taxon>Sphingobacteriia</taxon>
        <taxon>Sphingobacteriales</taxon>
        <taxon>Sphingobacteriaceae</taxon>
        <taxon>Pedobacter</taxon>
    </lineage>
</organism>
<protein>
    <submittedName>
        <fullName evidence="1">Uncharacterized protein</fullName>
    </submittedName>
</protein>
<dbReference type="AlphaFoldDB" id="A0A1G6XYV4"/>
<dbReference type="EMBL" id="FMZH01000008">
    <property type="protein sequence ID" value="SDD83404.1"/>
    <property type="molecule type" value="Genomic_DNA"/>
</dbReference>
<dbReference type="RefSeq" id="WP_143009616.1">
    <property type="nucleotide sequence ID" value="NZ_FMZH01000008.1"/>
</dbReference>
<accession>A0A1G6XYV4</accession>
<evidence type="ECO:0000313" key="1">
    <source>
        <dbReference type="EMBL" id="SDD83404.1"/>
    </source>
</evidence>
<gene>
    <name evidence="1" type="ORF">SAMN04488024_10895</name>
</gene>
<proteinExistence type="predicted"/>
<keyword evidence="2" id="KW-1185">Reference proteome</keyword>
<dbReference type="Proteomes" id="UP000199455">
    <property type="component" value="Unassembled WGS sequence"/>
</dbReference>
<evidence type="ECO:0000313" key="2">
    <source>
        <dbReference type="Proteomes" id="UP000199455"/>
    </source>
</evidence>